<evidence type="ECO:0000313" key="3">
    <source>
        <dbReference type="EMBL" id="KST65645.1"/>
    </source>
</evidence>
<accession>A0A0V7ZL11</accession>
<dbReference type="EMBL" id="LMTZ01000106">
    <property type="protein sequence ID" value="KST65645.1"/>
    <property type="molecule type" value="Genomic_DNA"/>
</dbReference>
<feature type="region of interest" description="Disordered" evidence="1">
    <location>
        <begin position="277"/>
        <end position="317"/>
    </location>
</feature>
<evidence type="ECO:0000256" key="1">
    <source>
        <dbReference type="SAM" id="MobiDB-lite"/>
    </source>
</evidence>
<dbReference type="GO" id="GO:0016020">
    <property type="term" value="C:membrane"/>
    <property type="evidence" value="ECO:0007669"/>
    <property type="project" value="InterPro"/>
</dbReference>
<name>A0A0V7ZL11_9CYAN</name>
<reference evidence="2 4" key="1">
    <citation type="journal article" date="2015" name="Genome Announc.">
        <title>Draft Genome of the Euendolithic (true boring) Cyanobacterium Mastigocoleus testarum strain BC008.</title>
        <authorList>
            <person name="Guida B.S."/>
            <person name="Garcia-Pichel F."/>
        </authorList>
    </citation>
    <scope>NUCLEOTIDE SEQUENCE [LARGE SCALE GENOMIC DNA]</scope>
    <source>
        <strain evidence="2 4">BC008</strain>
    </source>
</reference>
<proteinExistence type="predicted"/>
<dbReference type="SUPFAM" id="SSF52096">
    <property type="entry name" value="ClpP/crotonase"/>
    <property type="match status" value="1"/>
</dbReference>
<dbReference type="Pfam" id="PF01972">
    <property type="entry name" value="SDH_protease"/>
    <property type="match status" value="1"/>
</dbReference>
<gene>
    <name evidence="2" type="ORF">BC008_21110</name>
    <name evidence="3" type="ORF">BC008_21975</name>
</gene>
<dbReference type="InterPro" id="IPR002825">
    <property type="entry name" value="Pept_S49_ser-pept_pro"/>
</dbReference>
<dbReference type="RefSeq" id="WP_058184002.1">
    <property type="nucleotide sequence ID" value="NZ_LMTZ01000106.1"/>
</dbReference>
<feature type="compositionally biased region" description="Acidic residues" evidence="1">
    <location>
        <begin position="289"/>
        <end position="306"/>
    </location>
</feature>
<dbReference type="PANTHER" id="PTHR35984">
    <property type="entry name" value="PERIPLASMIC SERINE PROTEASE"/>
    <property type="match status" value="1"/>
</dbReference>
<dbReference type="PANTHER" id="PTHR35984:SF1">
    <property type="entry name" value="PERIPLASMIC SERINE PROTEASE"/>
    <property type="match status" value="1"/>
</dbReference>
<evidence type="ECO:0000313" key="4">
    <source>
        <dbReference type="Proteomes" id="UP000053372"/>
    </source>
</evidence>
<dbReference type="InterPro" id="IPR029045">
    <property type="entry name" value="ClpP/crotonase-like_dom_sf"/>
</dbReference>
<protein>
    <recommendedName>
        <fullName evidence="5">SppA protein</fullName>
    </recommendedName>
</protein>
<dbReference type="OrthoDB" id="1493005at2"/>
<dbReference type="EMBL" id="LMTZ01000109">
    <property type="protein sequence ID" value="KST65301.1"/>
    <property type="molecule type" value="Genomic_DNA"/>
</dbReference>
<dbReference type="AlphaFoldDB" id="A0A0V7ZL11"/>
<evidence type="ECO:0000313" key="2">
    <source>
        <dbReference type="EMBL" id="KST65301.1"/>
    </source>
</evidence>
<sequence length="317" mass="35266">MIQKLLLANSVQEITSELEADIFLYSAAISDVNADKLINEIKQTIPKRNNVALIMTTYGGDPDAAFRVARYLKRKYKHFTLFVFGYCKSAGTLLALGADEIVMSDFGELGPLDIQVTKDDDFRSESGLDIQQALSVISSQAFEMFESYFLDIISSSQAAITTKTAADIASSMAVELLSPISSQIDPLRVGEMNRLMNIALAYGQRLKPQGIEVIKDLIYNYPSHSFAIDFEEAEKLFDTVREPYEAELSLEEAIFPLVRKPASTDVIVNLETLIEEDDDNQAGNYSDSEGTEEESIDSDDGEDETFEPNVLPFEKNK</sequence>
<keyword evidence="4" id="KW-1185">Reference proteome</keyword>
<organism evidence="2 4">
    <name type="scientific">Mastigocoleus testarum BC008</name>
    <dbReference type="NCBI Taxonomy" id="371196"/>
    <lineage>
        <taxon>Bacteria</taxon>
        <taxon>Bacillati</taxon>
        <taxon>Cyanobacteriota</taxon>
        <taxon>Cyanophyceae</taxon>
        <taxon>Nostocales</taxon>
        <taxon>Hapalosiphonaceae</taxon>
        <taxon>Mastigocoleus</taxon>
    </lineage>
</organism>
<dbReference type="Gene3D" id="3.90.226.10">
    <property type="entry name" value="2-enoyl-CoA Hydratase, Chain A, domain 1"/>
    <property type="match status" value="1"/>
</dbReference>
<comment type="caution">
    <text evidence="2">The sequence shown here is derived from an EMBL/GenBank/DDBJ whole genome shotgun (WGS) entry which is preliminary data.</text>
</comment>
<dbReference type="Proteomes" id="UP000053372">
    <property type="component" value="Unassembled WGS sequence"/>
</dbReference>
<evidence type="ECO:0008006" key="5">
    <source>
        <dbReference type="Google" id="ProtNLM"/>
    </source>
</evidence>